<feature type="domain" description="S1 motif" evidence="9">
    <location>
        <begin position="463"/>
        <end position="531"/>
    </location>
</feature>
<dbReference type="GO" id="GO:0051539">
    <property type="term" value="F:4 iron, 4 sulfur cluster binding"/>
    <property type="evidence" value="ECO:0007669"/>
    <property type="project" value="UniProtKB-KW"/>
</dbReference>
<dbReference type="SUPFAM" id="SSF50249">
    <property type="entry name" value="Nucleic acid-binding proteins"/>
    <property type="match status" value="4"/>
</dbReference>
<dbReference type="EC" id="1.17.1.2" evidence="10"/>
<dbReference type="GO" id="GO:0003729">
    <property type="term" value="F:mRNA binding"/>
    <property type="evidence" value="ECO:0007669"/>
    <property type="project" value="TreeGrafter"/>
</dbReference>
<dbReference type="GO" id="GO:0046872">
    <property type="term" value="F:metal ion binding"/>
    <property type="evidence" value="ECO:0007669"/>
    <property type="project" value="UniProtKB-KW"/>
</dbReference>
<dbReference type="Proteomes" id="UP000004259">
    <property type="component" value="Unassembled WGS sequence"/>
</dbReference>
<dbReference type="AlphaFoldDB" id="E9SG53"/>
<dbReference type="InterPro" id="IPR003029">
    <property type="entry name" value="S1_domain"/>
</dbReference>
<dbReference type="STRING" id="246199.CUS_7774"/>
<evidence type="ECO:0000256" key="7">
    <source>
        <dbReference type="ARBA" id="ARBA00023014"/>
    </source>
</evidence>
<dbReference type="Gene3D" id="3.40.1010.20">
    <property type="entry name" value="4-hydroxy-3-methylbut-2-enyl diphosphate reductase, catalytic domain"/>
    <property type="match status" value="2"/>
</dbReference>
<evidence type="ECO:0000256" key="5">
    <source>
        <dbReference type="ARBA" id="ARBA00022980"/>
    </source>
</evidence>
<dbReference type="GO" id="GO:0003735">
    <property type="term" value="F:structural constituent of ribosome"/>
    <property type="evidence" value="ECO:0007669"/>
    <property type="project" value="TreeGrafter"/>
</dbReference>
<comment type="similarity">
    <text evidence="2">Belongs to the bacterial ribosomal protein bS1 family.</text>
</comment>
<dbReference type="PRINTS" id="PR00681">
    <property type="entry name" value="RIBOSOMALS1"/>
</dbReference>
<keyword evidence="4" id="KW-0479">Metal-binding</keyword>
<feature type="domain" description="S1 motif" evidence="9">
    <location>
        <begin position="548"/>
        <end position="617"/>
    </location>
</feature>
<dbReference type="InterPro" id="IPR035104">
    <property type="entry name" value="Ribosomal_protein_S1-like"/>
</dbReference>
<dbReference type="Gene3D" id="2.40.50.140">
    <property type="entry name" value="Nucleic acid-binding proteins"/>
    <property type="match status" value="4"/>
</dbReference>
<dbReference type="EMBL" id="ADKM02000122">
    <property type="protein sequence ID" value="EGC01744.1"/>
    <property type="molecule type" value="Genomic_DNA"/>
</dbReference>
<proteinExistence type="inferred from homology"/>
<dbReference type="CDD" id="cd13944">
    <property type="entry name" value="lytB_ispH"/>
    <property type="match status" value="1"/>
</dbReference>
<dbReference type="CDD" id="cd04465">
    <property type="entry name" value="S1_RPS1_repeat_ec2_hs2"/>
    <property type="match status" value="1"/>
</dbReference>
<keyword evidence="5" id="KW-0689">Ribosomal protein</keyword>
<evidence type="ECO:0000256" key="8">
    <source>
        <dbReference type="ARBA" id="ARBA00023274"/>
    </source>
</evidence>
<dbReference type="InterPro" id="IPR003451">
    <property type="entry name" value="LytB/IspH"/>
</dbReference>
<evidence type="ECO:0000313" key="10">
    <source>
        <dbReference type="EMBL" id="EGC01744.1"/>
    </source>
</evidence>
<reference evidence="10 11" key="1">
    <citation type="submission" date="2011-02" db="EMBL/GenBank/DDBJ databases">
        <authorList>
            <person name="Nelson K.E."/>
            <person name="Sutton G."/>
            <person name="Torralba M."/>
            <person name="Durkin S."/>
            <person name="Harkins D."/>
            <person name="Montgomery R."/>
            <person name="Ziemer C."/>
            <person name="Klaassens E."/>
            <person name="Ocuiv P."/>
            <person name="Morrison M."/>
        </authorList>
    </citation>
    <scope>NUCLEOTIDE SEQUENCE [LARGE SCALE GENOMIC DNA]</scope>
    <source>
        <strain evidence="10 11">8</strain>
    </source>
</reference>
<dbReference type="eggNOG" id="COG0761">
    <property type="taxonomic scope" value="Bacteria"/>
</dbReference>
<keyword evidence="10" id="KW-0560">Oxidoreductase</keyword>
<evidence type="ECO:0000256" key="6">
    <source>
        <dbReference type="ARBA" id="ARBA00023004"/>
    </source>
</evidence>
<evidence type="ECO:0000256" key="4">
    <source>
        <dbReference type="ARBA" id="ARBA00022723"/>
    </source>
</evidence>
<dbReference type="Pfam" id="PF02401">
    <property type="entry name" value="LYTB"/>
    <property type="match status" value="1"/>
</dbReference>
<keyword evidence="7" id="KW-0411">Iron-sulfur</keyword>
<gene>
    <name evidence="10" type="primary">ispH</name>
    <name evidence="10" type="ORF">CUS_7774</name>
</gene>
<dbReference type="Pfam" id="PF00575">
    <property type="entry name" value="S1"/>
    <property type="match status" value="4"/>
</dbReference>
<feature type="domain" description="S1 motif" evidence="9">
    <location>
        <begin position="376"/>
        <end position="442"/>
    </location>
</feature>
<dbReference type="GO" id="GO:0019288">
    <property type="term" value="P:isopentenyl diphosphate biosynthetic process, methylerythritol 4-phosphate pathway"/>
    <property type="evidence" value="ECO:0007669"/>
    <property type="project" value="InterPro"/>
</dbReference>
<evidence type="ECO:0000256" key="1">
    <source>
        <dbReference type="ARBA" id="ARBA00001966"/>
    </source>
</evidence>
<dbReference type="Gene3D" id="3.40.50.11270">
    <property type="match status" value="1"/>
</dbReference>
<dbReference type="NCBIfam" id="TIGR00216">
    <property type="entry name" value="ispH_lytB"/>
    <property type="match status" value="1"/>
</dbReference>
<dbReference type="PANTHER" id="PTHR10724:SF7">
    <property type="entry name" value="SMALL RIBOSOMAL SUBUNIT PROTEIN BS1C"/>
    <property type="match status" value="1"/>
</dbReference>
<comment type="caution">
    <text evidence="10">The sequence shown here is derived from an EMBL/GenBank/DDBJ whole genome shotgun (WGS) entry which is preliminary data.</text>
</comment>
<evidence type="ECO:0000256" key="2">
    <source>
        <dbReference type="ARBA" id="ARBA00006767"/>
    </source>
</evidence>
<organism evidence="10 11">
    <name type="scientific">Ruminococcus albus 8</name>
    <dbReference type="NCBI Taxonomy" id="246199"/>
    <lineage>
        <taxon>Bacteria</taxon>
        <taxon>Bacillati</taxon>
        <taxon>Bacillota</taxon>
        <taxon>Clostridia</taxon>
        <taxon>Eubacteriales</taxon>
        <taxon>Oscillospiraceae</taxon>
        <taxon>Ruminococcus</taxon>
    </lineage>
</organism>
<dbReference type="GO" id="GO:0051745">
    <property type="term" value="F:4-hydroxy-3-methylbut-2-enyl diphosphate reductase activity"/>
    <property type="evidence" value="ECO:0007669"/>
    <property type="project" value="InterPro"/>
</dbReference>
<keyword evidence="11" id="KW-1185">Reference proteome</keyword>
<dbReference type="CDD" id="cd05688">
    <property type="entry name" value="S1_RPS1_repeat_ec3"/>
    <property type="match status" value="1"/>
</dbReference>
<dbReference type="SMART" id="SM00316">
    <property type="entry name" value="S1"/>
    <property type="match status" value="4"/>
</dbReference>
<name>E9SG53_RUMAL</name>
<evidence type="ECO:0000259" key="9">
    <source>
        <dbReference type="PROSITE" id="PS50126"/>
    </source>
</evidence>
<protein>
    <submittedName>
        <fullName evidence="10">4-hydroxy-3-methylbut-2-enyl diphosphate reductase</fullName>
        <ecNumber evidence="10">1.17.1.2</ecNumber>
    </submittedName>
</protein>
<keyword evidence="8" id="KW-0687">Ribonucleoprotein</keyword>
<keyword evidence="6" id="KW-0408">Iron</keyword>
<evidence type="ECO:0000256" key="3">
    <source>
        <dbReference type="ARBA" id="ARBA00022485"/>
    </source>
</evidence>
<dbReference type="NCBIfam" id="NF000907">
    <property type="entry name" value="PRK00087.1"/>
    <property type="match status" value="1"/>
</dbReference>
<feature type="domain" description="S1 motif" evidence="9">
    <location>
        <begin position="289"/>
        <end position="358"/>
    </location>
</feature>
<dbReference type="InterPro" id="IPR050437">
    <property type="entry name" value="Ribos_protein_bS1-like"/>
</dbReference>
<dbReference type="CDD" id="cd05687">
    <property type="entry name" value="S1_RPS1_repeat_ec1_hs1"/>
    <property type="match status" value="1"/>
</dbReference>
<accession>E9SG53</accession>
<evidence type="ECO:0000313" key="11">
    <source>
        <dbReference type="Proteomes" id="UP000004259"/>
    </source>
</evidence>
<sequence>MVYNELDNRNNIVTLGPIIHNQNVVDDLKSKGVYPVELSEVREGQTVIIRSHGVGKAVYDTLDKLGAEVVDATCPFVTKIHNIAKERSADGYTVFIAGDKSHPEVQGIMGHCTGECFVFENCDEFENLVKNRDFSSKKLAILAQTTYNKNMWKDCVPLFRKYLPQAEICETICNATNIRQNEAEELAQKADLMVIVGGRHSSNTHKLKAICEKHCKCVLVETADELKKLGLDLSGARFIGISAGASTPGYIIKEVQDTMSELLNNVDNTVDEEFNLEAIDKTLKKIYPGAKVEGTVESVNDTEVIVDIGTKHTGYVSLNELTDDPTKKPSDIVSVGDTIELIVIKTSDTDGTVLLSKKRVDAVKSFQKIKDAAESGEILEGVVTNVVKGGVLVSSDGVKVFVPASQAAPRRDYDLNELLKQTVKFKILEVNDAKQRAVGSVRAVAREEKAAAQSKFFETAVPGTEMEGVVKSITDYGVFVDLGGVDGLVRRADLSWNRIKHPSDVVSIGDKVTVTIKDIDPETKKVSLTYKKDSENPWEIFVNNYKEGQDVKATIVSITSFGAFAQIIDGIDGLIHISQIANQRVNNVADILAVGDVVDCRITEIDSEKKRISLSRRALLDDEDESAE</sequence>
<dbReference type="PROSITE" id="PS50126">
    <property type="entry name" value="S1"/>
    <property type="match status" value="4"/>
</dbReference>
<dbReference type="GO" id="GO:0050992">
    <property type="term" value="P:dimethylallyl diphosphate biosynthetic process"/>
    <property type="evidence" value="ECO:0007669"/>
    <property type="project" value="InterPro"/>
</dbReference>
<dbReference type="eggNOG" id="COG0539">
    <property type="taxonomic scope" value="Bacteria"/>
</dbReference>
<dbReference type="PANTHER" id="PTHR10724">
    <property type="entry name" value="30S RIBOSOMAL PROTEIN S1"/>
    <property type="match status" value="1"/>
</dbReference>
<keyword evidence="3" id="KW-0004">4Fe-4S</keyword>
<comment type="cofactor">
    <cofactor evidence="1">
        <name>[4Fe-4S] cluster</name>
        <dbReference type="ChEBI" id="CHEBI:49883"/>
    </cofactor>
</comment>
<dbReference type="GO" id="GO:0006412">
    <property type="term" value="P:translation"/>
    <property type="evidence" value="ECO:0007669"/>
    <property type="project" value="TreeGrafter"/>
</dbReference>
<dbReference type="InterPro" id="IPR012340">
    <property type="entry name" value="NA-bd_OB-fold"/>
</dbReference>